<dbReference type="EMBL" id="CP144747">
    <property type="protein sequence ID" value="WVZ67187.1"/>
    <property type="molecule type" value="Genomic_DNA"/>
</dbReference>
<name>A0AAQ3T8Z2_PASNO</name>
<evidence type="ECO:0000259" key="3">
    <source>
        <dbReference type="Pfam" id="PF14309"/>
    </source>
</evidence>
<dbReference type="InterPro" id="IPR022212">
    <property type="entry name" value="DUF3741"/>
</dbReference>
<feature type="compositionally biased region" description="Polar residues" evidence="1">
    <location>
        <begin position="747"/>
        <end position="765"/>
    </location>
</feature>
<proteinExistence type="predicted"/>
<dbReference type="Pfam" id="PF12552">
    <property type="entry name" value="DUF3741"/>
    <property type="match status" value="1"/>
</dbReference>
<accession>A0AAQ3T8Z2</accession>
<protein>
    <recommendedName>
        <fullName evidence="6">DUF4378 domain-containing protein</fullName>
    </recommendedName>
</protein>
<evidence type="ECO:0000259" key="2">
    <source>
        <dbReference type="Pfam" id="PF12552"/>
    </source>
</evidence>
<gene>
    <name evidence="4" type="ORF">U9M48_016304</name>
</gene>
<dbReference type="InterPro" id="IPR025486">
    <property type="entry name" value="DUF4378"/>
</dbReference>
<dbReference type="AlphaFoldDB" id="A0AAQ3T8Z2"/>
<organism evidence="4 5">
    <name type="scientific">Paspalum notatum var. saurae</name>
    <dbReference type="NCBI Taxonomy" id="547442"/>
    <lineage>
        <taxon>Eukaryota</taxon>
        <taxon>Viridiplantae</taxon>
        <taxon>Streptophyta</taxon>
        <taxon>Embryophyta</taxon>
        <taxon>Tracheophyta</taxon>
        <taxon>Spermatophyta</taxon>
        <taxon>Magnoliopsida</taxon>
        <taxon>Liliopsida</taxon>
        <taxon>Poales</taxon>
        <taxon>Poaceae</taxon>
        <taxon>PACMAD clade</taxon>
        <taxon>Panicoideae</taxon>
        <taxon>Andropogonodae</taxon>
        <taxon>Paspaleae</taxon>
        <taxon>Paspalinae</taxon>
        <taxon>Paspalum</taxon>
    </lineage>
</organism>
<evidence type="ECO:0000256" key="1">
    <source>
        <dbReference type="SAM" id="MobiDB-lite"/>
    </source>
</evidence>
<feature type="domain" description="DUF3741" evidence="2">
    <location>
        <begin position="190"/>
        <end position="233"/>
    </location>
</feature>
<feature type="region of interest" description="Disordered" evidence="1">
    <location>
        <begin position="455"/>
        <end position="485"/>
    </location>
</feature>
<dbReference type="Proteomes" id="UP001341281">
    <property type="component" value="Chromosome 03"/>
</dbReference>
<evidence type="ECO:0000313" key="5">
    <source>
        <dbReference type="Proteomes" id="UP001341281"/>
    </source>
</evidence>
<reference evidence="4 5" key="1">
    <citation type="submission" date="2024-02" db="EMBL/GenBank/DDBJ databases">
        <title>High-quality chromosome-scale genome assembly of Pensacola bahiagrass (Paspalum notatum Flugge var. saurae).</title>
        <authorList>
            <person name="Vega J.M."/>
            <person name="Podio M."/>
            <person name="Orjuela J."/>
            <person name="Siena L.A."/>
            <person name="Pessino S.C."/>
            <person name="Combes M.C."/>
            <person name="Mariac C."/>
            <person name="Albertini E."/>
            <person name="Pupilli F."/>
            <person name="Ortiz J.P.A."/>
            <person name="Leblanc O."/>
        </authorList>
    </citation>
    <scope>NUCLEOTIDE SEQUENCE [LARGE SCALE GENOMIC DNA]</scope>
    <source>
        <strain evidence="4">R1</strain>
        <tissue evidence="4">Leaf</tissue>
    </source>
</reference>
<feature type="region of interest" description="Disordered" evidence="1">
    <location>
        <begin position="746"/>
        <end position="769"/>
    </location>
</feature>
<feature type="compositionally biased region" description="Polar residues" evidence="1">
    <location>
        <begin position="455"/>
        <end position="480"/>
    </location>
</feature>
<dbReference type="PANTHER" id="PTHR46836">
    <property type="entry name" value="AFADIN"/>
    <property type="match status" value="1"/>
</dbReference>
<feature type="domain" description="DUF4378" evidence="3">
    <location>
        <begin position="826"/>
        <end position="970"/>
    </location>
</feature>
<sequence length="980" mass="109478">MCGSRHAGSRSVWERGFLTPSRRRSAWGPVTGARRARAGSEIKSSSKQEAPGILSDSLFGGDRLCSSKRVGITPRKMLMDDEVSGHVRNASLGIVGRLMGLDTMPSFGVHSRSMYTGIHSQIMPPGSSCDKYGFSGDIPHRRSTDEIPEFKDVFEVVEAARMKTQSLSSGCTNICSGLDKVSSADMNFVRQKFMDAKHLSTEESFQKSEEFDDALEALVSNNGLLLEFLRKSNHVPKKECADLTCSPFSAVNRITVLKPSRRNKFVDSNIIYPQEDTRRCFNAPIEMKHSPRKHCGNQSRSSQLPKEDIGFFRQKFSKSIFQKRIDTHASPTRIVVLKPCLKKTENMEGAFPLTHEMFQSTYRKSKPPLDYGSATRNPHTEEYMYQMSTGKCDVLTHGDKGSIQIAREVTKQMRSAVKGGIGGNLISNPNIGPLRWDVQASLLASMTKLKGSEAYQRSNGCHDSLDASNSGYSPTHSTKTSVRKEAKRRLSDRWEMTHHYQDPPQDHTSFITLGDMLALSDEVSNFTSRSSTCRKFPKGQLHRDGTIGSGNYPLGISSNNCWKDESLCNSTRLKHLSSSSISQKSLTVSHRKENSGLSEFSVLKDIVIVTPNNSEDELVHRRPMRSLIRSSAHHCDESNVPSLDGDESMVTEREIHVNFEEPTCSVDLPDSFEERLVQPANSNRILSAHCYLDSSYLVPECQGEIQASVAGNSVMHQEQTWVPHDHLVPPGPSHSANQAEEHVLDQSGGNAFGSNSPEESVSHMSSLEDDQPKLRMQLRLLKMEATDNADETELALSSDDGISASCKPYKDAGQISDTFWDVDERDFAYVLDMLTCLGIQSDEKDFLLNFCYLWEYPAGSDLYDSLEKKYMKLISWPQAERRLLFDLTNDALMGVVTSLTHSGSQGMPKKWQSKWDKEGILDEVWGRVCRQRREAECFQEERLMGVGWLDCEDVMWQIAGELGSMLGEDILGGVIADMLP</sequence>
<keyword evidence="5" id="KW-1185">Reference proteome</keyword>
<dbReference type="Pfam" id="PF14309">
    <property type="entry name" value="DUF4378"/>
    <property type="match status" value="1"/>
</dbReference>
<feature type="region of interest" description="Disordered" evidence="1">
    <location>
        <begin position="24"/>
        <end position="51"/>
    </location>
</feature>
<evidence type="ECO:0008006" key="6">
    <source>
        <dbReference type="Google" id="ProtNLM"/>
    </source>
</evidence>
<evidence type="ECO:0000313" key="4">
    <source>
        <dbReference type="EMBL" id="WVZ67187.1"/>
    </source>
</evidence>
<dbReference type="PANTHER" id="PTHR46836:SF4">
    <property type="entry name" value="DUF4378 DOMAIN-CONTAINING PROTEIN"/>
    <property type="match status" value="1"/>
</dbReference>